<evidence type="ECO:0000313" key="2">
    <source>
        <dbReference type="EMBL" id="PND47410.1"/>
    </source>
</evidence>
<keyword evidence="3" id="KW-1185">Reference proteome</keyword>
<dbReference type="AlphaFoldDB" id="A0A2N8LB73"/>
<keyword evidence="2" id="KW-0378">Hydrolase</keyword>
<accession>A0A2N8LB73</accession>
<feature type="domain" description="Beta-lactamase-related" evidence="1">
    <location>
        <begin position="7"/>
        <end position="319"/>
    </location>
</feature>
<dbReference type="InterPro" id="IPR050789">
    <property type="entry name" value="Diverse_Enzym_Activities"/>
</dbReference>
<dbReference type="SUPFAM" id="SSF56601">
    <property type="entry name" value="beta-lactamase/transpeptidase-like"/>
    <property type="match status" value="1"/>
</dbReference>
<dbReference type="PANTHER" id="PTHR43283">
    <property type="entry name" value="BETA-LACTAMASE-RELATED"/>
    <property type="match status" value="1"/>
</dbReference>
<evidence type="ECO:0000259" key="1">
    <source>
        <dbReference type="Pfam" id="PF00144"/>
    </source>
</evidence>
<dbReference type="EMBL" id="LOCM01000027">
    <property type="protein sequence ID" value="PND47410.1"/>
    <property type="molecule type" value="Genomic_DNA"/>
</dbReference>
<dbReference type="Pfam" id="PF00144">
    <property type="entry name" value="Beta-lactamase"/>
    <property type="match status" value="1"/>
</dbReference>
<evidence type="ECO:0000313" key="3">
    <source>
        <dbReference type="Proteomes" id="UP000235963"/>
    </source>
</evidence>
<dbReference type="RefSeq" id="WP_102777762.1">
    <property type="nucleotide sequence ID" value="NZ_CBCSGP010000014.1"/>
</dbReference>
<name>A0A2N8LB73_9STRE</name>
<proteinExistence type="predicted"/>
<dbReference type="OrthoDB" id="9803467at2"/>
<dbReference type="Gene3D" id="3.40.710.10">
    <property type="entry name" value="DD-peptidase/beta-lactamase superfamily"/>
    <property type="match status" value="1"/>
</dbReference>
<protein>
    <submittedName>
        <fullName evidence="2">Serine hydrolase</fullName>
    </submittedName>
</protein>
<comment type="caution">
    <text evidence="2">The sequence shown here is derived from an EMBL/GenBank/DDBJ whole genome shotgun (WGS) entry which is preliminary data.</text>
</comment>
<sequence>MSKENLQKLFQGFVEKNQLPKAIISIEKGNGQEVAQFEHGPMTDQTPFLLASVTKMWVTTLILQLIDQGKISYNNIVTDFIEKEKLSQLNHYMGKDQTQYITIKDLLFQRSGLANIFFEEPIYLRQKIAEADFSYTFDDMLDWVRQSDAHFLPSSDQAHYADINFMLLGEIIEKIHHLSLDDCIDRFIMEPLGLNRSYLVSSEYGMIPPLYTGKDYLYRPKIVASAQGAGGGVSTTADTMTFIRAFIQGDLFNKDHWQEMQDYYPLQGDYAPVEYGGGHMKLSLGQFNKEARLSFIGHSGISGAFAFYCPQLDVYLAGTTDNVGKSELCIQLIYLMLFELEKEELANQGGKYDG</sequence>
<dbReference type="InterPro" id="IPR012338">
    <property type="entry name" value="Beta-lactam/transpept-like"/>
</dbReference>
<dbReference type="GO" id="GO:0016787">
    <property type="term" value="F:hydrolase activity"/>
    <property type="evidence" value="ECO:0007669"/>
    <property type="project" value="UniProtKB-KW"/>
</dbReference>
<dbReference type="InterPro" id="IPR001466">
    <property type="entry name" value="Beta-lactam-related"/>
</dbReference>
<dbReference type="Proteomes" id="UP000235963">
    <property type="component" value="Unassembled WGS sequence"/>
</dbReference>
<reference evidence="2 3" key="1">
    <citation type="submission" date="2015-12" db="EMBL/GenBank/DDBJ databases">
        <title>Streptococcus penaeicida sp. nov.</title>
        <authorList>
            <person name="Gomez-Gil B."/>
            <person name="Morales-Covarrubias M."/>
        </authorList>
    </citation>
    <scope>NUCLEOTIDE SEQUENCE [LARGE SCALE GENOMIC DNA]</scope>
    <source>
        <strain evidence="2 3">CAIM 1838</strain>
    </source>
</reference>
<organism evidence="2 3">
    <name type="scientific">Streptococcus penaeicida</name>
    <dbReference type="NCBI Taxonomy" id="1765960"/>
    <lineage>
        <taxon>Bacteria</taxon>
        <taxon>Bacillati</taxon>
        <taxon>Bacillota</taxon>
        <taxon>Bacilli</taxon>
        <taxon>Lactobacillales</taxon>
        <taxon>Streptococcaceae</taxon>
        <taxon>Streptococcus</taxon>
    </lineage>
</organism>
<gene>
    <name evidence="2" type="ORF">AT575_07055</name>
</gene>